<keyword evidence="4" id="KW-0029">Amino-acid transport</keyword>
<name>A0A8E2JLW3_9PEZI</name>
<evidence type="ECO:0000256" key="8">
    <source>
        <dbReference type="SAM" id="Phobius"/>
    </source>
</evidence>
<feature type="transmembrane region" description="Helical" evidence="8">
    <location>
        <begin position="381"/>
        <end position="400"/>
    </location>
</feature>
<evidence type="ECO:0000256" key="2">
    <source>
        <dbReference type="ARBA" id="ARBA00022448"/>
    </source>
</evidence>
<reference evidence="10 11" key="1">
    <citation type="journal article" date="2016" name="Nat. Commun.">
        <title>Ectomycorrhizal ecology is imprinted in the genome of the dominant symbiotic fungus Cenococcum geophilum.</title>
        <authorList>
            <consortium name="DOE Joint Genome Institute"/>
            <person name="Peter M."/>
            <person name="Kohler A."/>
            <person name="Ohm R.A."/>
            <person name="Kuo A."/>
            <person name="Krutzmann J."/>
            <person name="Morin E."/>
            <person name="Arend M."/>
            <person name="Barry K.W."/>
            <person name="Binder M."/>
            <person name="Choi C."/>
            <person name="Clum A."/>
            <person name="Copeland A."/>
            <person name="Grisel N."/>
            <person name="Haridas S."/>
            <person name="Kipfer T."/>
            <person name="LaButti K."/>
            <person name="Lindquist E."/>
            <person name="Lipzen A."/>
            <person name="Maire R."/>
            <person name="Meier B."/>
            <person name="Mihaltcheva S."/>
            <person name="Molinier V."/>
            <person name="Murat C."/>
            <person name="Poggeler S."/>
            <person name="Quandt C.A."/>
            <person name="Sperisen C."/>
            <person name="Tritt A."/>
            <person name="Tisserant E."/>
            <person name="Crous P.W."/>
            <person name="Henrissat B."/>
            <person name="Nehls U."/>
            <person name="Egli S."/>
            <person name="Spatafora J.W."/>
            <person name="Grigoriev I.V."/>
            <person name="Martin F.M."/>
        </authorList>
    </citation>
    <scope>NUCLEOTIDE SEQUENCE [LARGE SCALE GENOMIC DNA]</scope>
    <source>
        <strain evidence="10 11">CBS 207.34</strain>
    </source>
</reference>
<feature type="transmembrane region" description="Helical" evidence="8">
    <location>
        <begin position="136"/>
        <end position="158"/>
    </location>
</feature>
<evidence type="ECO:0000256" key="3">
    <source>
        <dbReference type="ARBA" id="ARBA00022692"/>
    </source>
</evidence>
<keyword evidence="11" id="KW-1185">Reference proteome</keyword>
<feature type="transmembrane region" description="Helical" evidence="8">
    <location>
        <begin position="58"/>
        <end position="77"/>
    </location>
</feature>
<sequence length="576" mass="63604">MEPAPPYSHGEVSDPEKDPQPHTSKDQRESPYGIADEEIRVRDTTELKRNLHGRHMQMIAIGGAIGAGLFVSSGGALHSGGPASLLLCFMIIGLMMLMMMQALGELAVMYPVNGAFYQYIVRFIDPSWGFAMGWDYAIQWLTILPFEITAAGITIEYWHTYNIGIWIAVFLTILSLIQIFGVRGYGEVEFLLSMIKVAACIGFIIFGIIVNCGGVPTDNRGYIGARYWHSPEQAFRNGFKGFCTVFVTASFAFGGTELTGLAAAESADPVRQIPKATKQVFWRITFFYVVNLFILGLIVPSSSDVLLGSSGANTKASPFVLAIQMAGVHGLPSVFNAVITISVISVANSATYASTRTIQALAMNGMAPNFLAYVDKSGRPIPTIILQLLFGLLAFINEASSTGTTIFNWLLALSGIANFFVYGSICLAHIRFRKVWKMKGHSVEELPFRAAFGIWGSWLGVVLNILCLVAQFYVALWPIGGNPNAQAFFEAYLALPLIIALYFIWKVYSWFKYPAHRPLFVRSTDIDLYSGMREGQFVISGEGVPEEQRRQSVMSLEANKPKKWYDYPKGFLTALF</sequence>
<proteinExistence type="predicted"/>
<dbReference type="Gene3D" id="1.20.1740.10">
    <property type="entry name" value="Amino acid/polyamine transporter I"/>
    <property type="match status" value="1"/>
</dbReference>
<feature type="transmembrane region" description="Helical" evidence="8">
    <location>
        <begin position="280"/>
        <end position="299"/>
    </location>
</feature>
<accession>A0A8E2JLW3</accession>
<evidence type="ECO:0000256" key="1">
    <source>
        <dbReference type="ARBA" id="ARBA00004141"/>
    </source>
</evidence>
<dbReference type="GO" id="GO:0015171">
    <property type="term" value="F:amino acid transmembrane transporter activity"/>
    <property type="evidence" value="ECO:0007669"/>
    <property type="project" value="TreeGrafter"/>
</dbReference>
<feature type="transmembrane region" description="Helical" evidence="8">
    <location>
        <begin position="190"/>
        <end position="210"/>
    </location>
</feature>
<keyword evidence="6 8" id="KW-0472">Membrane</keyword>
<dbReference type="Proteomes" id="UP000250140">
    <property type="component" value="Unassembled WGS sequence"/>
</dbReference>
<feature type="transmembrane region" description="Helical" evidence="8">
    <location>
        <begin position="451"/>
        <end position="475"/>
    </location>
</feature>
<dbReference type="GO" id="GO:0016020">
    <property type="term" value="C:membrane"/>
    <property type="evidence" value="ECO:0007669"/>
    <property type="project" value="UniProtKB-SubCell"/>
</dbReference>
<feature type="transmembrane region" description="Helical" evidence="8">
    <location>
        <begin position="165"/>
        <end position="184"/>
    </location>
</feature>
<dbReference type="PROSITE" id="PS00218">
    <property type="entry name" value="AMINO_ACID_PERMEASE_1"/>
    <property type="match status" value="1"/>
</dbReference>
<dbReference type="InterPro" id="IPR050524">
    <property type="entry name" value="APC_YAT"/>
</dbReference>
<dbReference type="Pfam" id="PF00324">
    <property type="entry name" value="AA_permease"/>
    <property type="match status" value="1"/>
</dbReference>
<keyword evidence="2" id="KW-0813">Transport</keyword>
<dbReference type="PANTHER" id="PTHR43341">
    <property type="entry name" value="AMINO ACID PERMEASE"/>
    <property type="match status" value="1"/>
</dbReference>
<comment type="subcellular location">
    <subcellularLocation>
        <location evidence="1">Membrane</location>
        <topology evidence="1">Multi-pass membrane protein</topology>
    </subcellularLocation>
</comment>
<feature type="transmembrane region" description="Helical" evidence="8">
    <location>
        <begin position="319"/>
        <end position="347"/>
    </location>
</feature>
<dbReference type="InterPro" id="IPR004840">
    <property type="entry name" value="Amino_acid_permease_CS"/>
</dbReference>
<evidence type="ECO:0000313" key="11">
    <source>
        <dbReference type="Proteomes" id="UP000250140"/>
    </source>
</evidence>
<dbReference type="FunFam" id="1.20.1740.10:FF:000017">
    <property type="entry name" value="Amino acid permease"/>
    <property type="match status" value="1"/>
</dbReference>
<dbReference type="AlphaFoldDB" id="A0A8E2JLW3"/>
<dbReference type="PANTHER" id="PTHR43341:SF1">
    <property type="entry name" value="GENERAL AMINO-ACID PERMEASE GAP1"/>
    <property type="match status" value="1"/>
</dbReference>
<evidence type="ECO:0000256" key="4">
    <source>
        <dbReference type="ARBA" id="ARBA00022970"/>
    </source>
</evidence>
<evidence type="ECO:0000256" key="5">
    <source>
        <dbReference type="ARBA" id="ARBA00022989"/>
    </source>
</evidence>
<feature type="transmembrane region" description="Helical" evidence="8">
    <location>
        <begin position="83"/>
        <end position="100"/>
    </location>
</feature>
<feature type="transmembrane region" description="Helical" evidence="8">
    <location>
        <begin position="406"/>
        <end position="430"/>
    </location>
</feature>
<feature type="compositionally biased region" description="Basic and acidic residues" evidence="7">
    <location>
        <begin position="11"/>
        <end position="29"/>
    </location>
</feature>
<keyword evidence="3 8" id="KW-0812">Transmembrane</keyword>
<evidence type="ECO:0000313" key="10">
    <source>
        <dbReference type="EMBL" id="OCL02024.1"/>
    </source>
</evidence>
<evidence type="ECO:0000259" key="9">
    <source>
        <dbReference type="Pfam" id="PF00324"/>
    </source>
</evidence>
<dbReference type="OrthoDB" id="3900342at2759"/>
<protein>
    <submittedName>
        <fullName evidence="10">High-affinity amino acid transporter</fullName>
    </submittedName>
</protein>
<keyword evidence="5 8" id="KW-1133">Transmembrane helix</keyword>
<feature type="domain" description="Amino acid permease/ SLC12A" evidence="9">
    <location>
        <begin position="55"/>
        <end position="509"/>
    </location>
</feature>
<feature type="transmembrane region" description="Helical" evidence="8">
    <location>
        <begin position="487"/>
        <end position="505"/>
    </location>
</feature>
<organism evidence="10 11">
    <name type="scientific">Glonium stellatum</name>
    <dbReference type="NCBI Taxonomy" id="574774"/>
    <lineage>
        <taxon>Eukaryota</taxon>
        <taxon>Fungi</taxon>
        <taxon>Dikarya</taxon>
        <taxon>Ascomycota</taxon>
        <taxon>Pezizomycotina</taxon>
        <taxon>Dothideomycetes</taxon>
        <taxon>Pleosporomycetidae</taxon>
        <taxon>Gloniales</taxon>
        <taxon>Gloniaceae</taxon>
        <taxon>Glonium</taxon>
    </lineage>
</organism>
<evidence type="ECO:0000256" key="6">
    <source>
        <dbReference type="ARBA" id="ARBA00023136"/>
    </source>
</evidence>
<dbReference type="PIRSF" id="PIRSF006060">
    <property type="entry name" value="AA_transporter"/>
    <property type="match status" value="1"/>
</dbReference>
<evidence type="ECO:0000256" key="7">
    <source>
        <dbReference type="SAM" id="MobiDB-lite"/>
    </source>
</evidence>
<gene>
    <name evidence="10" type="ORF">AOQ84DRAFT_369600</name>
</gene>
<dbReference type="EMBL" id="KV751016">
    <property type="protein sequence ID" value="OCL02024.1"/>
    <property type="molecule type" value="Genomic_DNA"/>
</dbReference>
<feature type="region of interest" description="Disordered" evidence="7">
    <location>
        <begin position="1"/>
        <end position="35"/>
    </location>
</feature>
<dbReference type="InterPro" id="IPR004841">
    <property type="entry name" value="AA-permease/SLC12A_dom"/>
</dbReference>